<comment type="caution">
    <text evidence="2">The sequence shown here is derived from an EMBL/GenBank/DDBJ whole genome shotgun (WGS) entry which is preliminary data.</text>
</comment>
<dbReference type="InterPro" id="IPR021401">
    <property type="entry name" value="DUF3040"/>
</dbReference>
<evidence type="ECO:0000256" key="1">
    <source>
        <dbReference type="SAM" id="Phobius"/>
    </source>
</evidence>
<dbReference type="Pfam" id="PF11239">
    <property type="entry name" value="DUF3040"/>
    <property type="match status" value="1"/>
</dbReference>
<dbReference type="RefSeq" id="WP_139095654.1">
    <property type="nucleotide sequence ID" value="NZ_VDFW01000004.1"/>
</dbReference>
<name>A0A5C4M4J4_9PSEU</name>
<dbReference type="AlphaFoldDB" id="A0A5C4M4J4"/>
<sequence length="93" mass="9933">MESPEARRLAEIQHHLTNDDPALARLLATGRATASGGFVAVLGGMLASFAAGLLLLLLGAQLRSSTLLAVGVLLVVVIPAVLIVWRFRWRHKP</sequence>
<feature type="transmembrane region" description="Helical" evidence="1">
    <location>
        <begin position="66"/>
        <end position="85"/>
    </location>
</feature>
<accession>A0A5C4M4J4</accession>
<keyword evidence="1" id="KW-0472">Membrane</keyword>
<evidence type="ECO:0000313" key="2">
    <source>
        <dbReference type="EMBL" id="TNC28036.1"/>
    </source>
</evidence>
<protein>
    <submittedName>
        <fullName evidence="2">DUF3040 domain-containing protein</fullName>
    </submittedName>
</protein>
<evidence type="ECO:0000313" key="3">
    <source>
        <dbReference type="Proteomes" id="UP000305546"/>
    </source>
</evidence>
<reference evidence="2 3" key="1">
    <citation type="submission" date="2019-06" db="EMBL/GenBank/DDBJ databases">
        <title>Amycolatopsis alkalitolerans sp. nov., isolated from Gastrodia elata Blume.</title>
        <authorList>
            <person name="Narsing Rao M.P."/>
            <person name="Li W.J."/>
        </authorList>
    </citation>
    <scope>NUCLEOTIDE SEQUENCE [LARGE SCALE GENOMIC DNA]</scope>
    <source>
        <strain evidence="2 3">SYSUP0005</strain>
    </source>
</reference>
<dbReference type="EMBL" id="VDFW01000004">
    <property type="protein sequence ID" value="TNC28036.1"/>
    <property type="molecule type" value="Genomic_DNA"/>
</dbReference>
<feature type="transmembrane region" description="Helical" evidence="1">
    <location>
        <begin position="38"/>
        <end position="60"/>
    </location>
</feature>
<proteinExistence type="predicted"/>
<gene>
    <name evidence="2" type="ORF">FG385_06275</name>
</gene>
<keyword evidence="1" id="KW-1133">Transmembrane helix</keyword>
<dbReference type="Proteomes" id="UP000305546">
    <property type="component" value="Unassembled WGS sequence"/>
</dbReference>
<organism evidence="2 3">
    <name type="scientific">Amycolatopsis alkalitolerans</name>
    <dbReference type="NCBI Taxonomy" id="2547244"/>
    <lineage>
        <taxon>Bacteria</taxon>
        <taxon>Bacillati</taxon>
        <taxon>Actinomycetota</taxon>
        <taxon>Actinomycetes</taxon>
        <taxon>Pseudonocardiales</taxon>
        <taxon>Pseudonocardiaceae</taxon>
        <taxon>Amycolatopsis</taxon>
    </lineage>
</organism>
<keyword evidence="3" id="KW-1185">Reference proteome</keyword>
<keyword evidence="1" id="KW-0812">Transmembrane</keyword>